<name>A0A6C0U364_9GAMM</name>
<dbReference type="InterPro" id="IPR016032">
    <property type="entry name" value="Sig_transdc_resp-reg_C-effctor"/>
</dbReference>
<organism evidence="5 6">
    <name type="scientific">Kineobactrum salinum</name>
    <dbReference type="NCBI Taxonomy" id="2708301"/>
    <lineage>
        <taxon>Bacteria</taxon>
        <taxon>Pseudomonadati</taxon>
        <taxon>Pseudomonadota</taxon>
        <taxon>Gammaproteobacteria</taxon>
        <taxon>Cellvibrionales</taxon>
        <taxon>Halieaceae</taxon>
        <taxon>Kineobactrum</taxon>
    </lineage>
</organism>
<dbReference type="PROSITE" id="PS00622">
    <property type="entry name" value="HTH_LUXR_1"/>
    <property type="match status" value="1"/>
</dbReference>
<dbReference type="Pfam" id="PF00196">
    <property type="entry name" value="GerE"/>
    <property type="match status" value="1"/>
</dbReference>
<keyword evidence="6" id="KW-1185">Reference proteome</keyword>
<dbReference type="InterPro" id="IPR000792">
    <property type="entry name" value="Tscrpt_reg_LuxR_C"/>
</dbReference>
<keyword evidence="3" id="KW-0804">Transcription</keyword>
<dbReference type="RefSeq" id="WP_163495320.1">
    <property type="nucleotide sequence ID" value="NZ_CP048711.1"/>
</dbReference>
<proteinExistence type="predicted"/>
<dbReference type="EMBL" id="CP048711">
    <property type="protein sequence ID" value="QIB65879.1"/>
    <property type="molecule type" value="Genomic_DNA"/>
</dbReference>
<sequence>MFDGVSELIEQLDAPEFTGTVLDFVYRELVVDHMSVFLFDPRLVPRLIAAQSRSAEPLAARAGRAYEQSLFYRHDPNTELVRSGSSREDAALVIRLRAADISDALYRSEIYDNFGLIDRLSILARDGARWLVINFYRDRASGEFSALDIDRFSALARLLKALLFHHFALLPPQGWQAATLPEAGTLEGILQRLGGSLSARESQVCARALLGMTNAGIGLDLGVKTSTVETLRKRAFAKLQISSLNELFALCLGCTLTR</sequence>
<gene>
    <name evidence="5" type="ORF">G3T16_11075</name>
</gene>
<dbReference type="SUPFAM" id="SSF46894">
    <property type="entry name" value="C-terminal effector domain of the bipartite response regulators"/>
    <property type="match status" value="1"/>
</dbReference>
<dbReference type="PANTHER" id="PTHR44688:SF16">
    <property type="entry name" value="DNA-BINDING TRANSCRIPTIONAL ACTIVATOR DEVR_DOSR"/>
    <property type="match status" value="1"/>
</dbReference>
<evidence type="ECO:0000313" key="6">
    <source>
        <dbReference type="Proteomes" id="UP000477680"/>
    </source>
</evidence>
<dbReference type="PANTHER" id="PTHR44688">
    <property type="entry name" value="DNA-BINDING TRANSCRIPTIONAL ACTIVATOR DEVR_DOSR"/>
    <property type="match status" value="1"/>
</dbReference>
<keyword evidence="1" id="KW-0805">Transcription regulation</keyword>
<dbReference type="AlphaFoldDB" id="A0A6C0U364"/>
<dbReference type="InterPro" id="IPR036388">
    <property type="entry name" value="WH-like_DNA-bd_sf"/>
</dbReference>
<accession>A0A6C0U364</accession>
<dbReference type="Gene3D" id="1.10.10.10">
    <property type="entry name" value="Winged helix-like DNA-binding domain superfamily/Winged helix DNA-binding domain"/>
    <property type="match status" value="1"/>
</dbReference>
<keyword evidence="2" id="KW-0238">DNA-binding</keyword>
<dbReference type="GO" id="GO:0003677">
    <property type="term" value="F:DNA binding"/>
    <property type="evidence" value="ECO:0007669"/>
    <property type="project" value="UniProtKB-KW"/>
</dbReference>
<dbReference type="GO" id="GO:0006355">
    <property type="term" value="P:regulation of DNA-templated transcription"/>
    <property type="evidence" value="ECO:0007669"/>
    <property type="project" value="InterPro"/>
</dbReference>
<dbReference type="KEGG" id="kim:G3T16_11075"/>
<evidence type="ECO:0000256" key="1">
    <source>
        <dbReference type="ARBA" id="ARBA00023015"/>
    </source>
</evidence>
<reference evidence="5 6" key="1">
    <citation type="submission" date="2020-02" db="EMBL/GenBank/DDBJ databases">
        <title>Genome sequencing for Kineobactrum sp. M2.</title>
        <authorList>
            <person name="Park S.-J."/>
        </authorList>
    </citation>
    <scope>NUCLEOTIDE SEQUENCE [LARGE SCALE GENOMIC DNA]</scope>
    <source>
        <strain evidence="5 6">M2</strain>
    </source>
</reference>
<evidence type="ECO:0000313" key="5">
    <source>
        <dbReference type="EMBL" id="QIB65879.1"/>
    </source>
</evidence>
<protein>
    <submittedName>
        <fullName evidence="5">Helix-turn-helix transcriptional regulator</fullName>
    </submittedName>
</protein>
<evidence type="ECO:0000256" key="3">
    <source>
        <dbReference type="ARBA" id="ARBA00023163"/>
    </source>
</evidence>
<feature type="domain" description="HTH luxR-type" evidence="4">
    <location>
        <begin position="211"/>
        <end position="238"/>
    </location>
</feature>
<dbReference type="SMART" id="SM00421">
    <property type="entry name" value="HTH_LUXR"/>
    <property type="match status" value="1"/>
</dbReference>
<evidence type="ECO:0000259" key="4">
    <source>
        <dbReference type="PROSITE" id="PS00622"/>
    </source>
</evidence>
<dbReference type="Proteomes" id="UP000477680">
    <property type="component" value="Chromosome"/>
</dbReference>
<evidence type="ECO:0000256" key="2">
    <source>
        <dbReference type="ARBA" id="ARBA00023125"/>
    </source>
</evidence>